<organism evidence="1">
    <name type="scientific">Pseudomonas fluorescens (strain SBW25)</name>
    <dbReference type="NCBI Taxonomy" id="216595"/>
    <lineage>
        <taxon>Bacteria</taxon>
        <taxon>Pseudomonadati</taxon>
        <taxon>Pseudomonadota</taxon>
        <taxon>Gammaproteobacteria</taxon>
        <taxon>Pseudomonadales</taxon>
        <taxon>Pseudomonadaceae</taxon>
        <taxon>Pseudomonas</taxon>
    </lineage>
</organism>
<evidence type="ECO:0000313" key="1">
    <source>
        <dbReference type="EMBL" id="CEK42231.1"/>
    </source>
</evidence>
<gene>
    <name evidence="1" type="ORF">PQBR57_0278</name>
</gene>
<sequence length="238" mass="25815">MNQAALTAWIAKLNPGDTVGIFNGGTLVYVSKVIRRTSTTDMIICEPGGTFKASGYPHGRLADKSLRLRPIQPISDLEDGNGKNPDGFGFTDVCGDAWEGHINLFWKDYPLALVPPPLATEIRAALILARQTGNKARAATVATHLDRLPSTTPALCQSRSSKRQQHLVTGKPLLIANRGTRDELTITALSDGTFQIDNVYSGGSKSWVEFPRPGKTIAACKATATRIFGEPQVWEEQE</sequence>
<name>A0A0G4E4Q8_PSEFS</name>
<proteinExistence type="predicted"/>
<accession>A0A0G4E4Q8</accession>
<dbReference type="RefSeq" id="WP_192963405.1">
    <property type="nucleotide sequence ID" value="NZ_LN713926.1"/>
</dbReference>
<dbReference type="AlphaFoldDB" id="A0A0G4E4Q8"/>
<reference evidence="1" key="2">
    <citation type="submission" date="2015-06" db="EMBL/GenBank/DDBJ databases">
        <title>Environmentally co-occuring mercury resistance plasmids are genetically and phenotypically diverse and confer variable context-dependent fitness effects.</title>
        <authorList>
            <person name="Hall J.P.J."/>
            <person name="Harrison E."/>
            <person name="Lilley A.K."/>
            <person name="Paterson S."/>
            <person name="Spiers A.J."/>
            <person name="Brockhurst M.A."/>
        </authorList>
    </citation>
    <scope>NUCLEOTIDE SEQUENCE [LARGE SCALE GENOMIC DNA]</scope>
    <source>
        <strain evidence="1">SBW25</strain>
        <plasmid evidence="1">pQBR57</plasmid>
    </source>
</reference>
<geneLocation type="plasmid" evidence="1">
    <name>pQBR57</name>
</geneLocation>
<protein>
    <submittedName>
        <fullName evidence="1">Uncharacterized protein</fullName>
    </submittedName>
</protein>
<keyword evidence="1" id="KW-0614">Plasmid</keyword>
<dbReference type="EMBL" id="LN713926">
    <property type="protein sequence ID" value="CEK42231.1"/>
    <property type="molecule type" value="Genomic_DNA"/>
</dbReference>
<reference evidence="1" key="1">
    <citation type="submission" date="2014-12" db="EMBL/GenBank/DDBJ databases">
        <authorList>
            <person name="Hall J."/>
        </authorList>
    </citation>
    <scope>NUCLEOTIDE SEQUENCE [LARGE SCALE GENOMIC DNA]</scope>
    <source>
        <strain evidence="1">SBW25</strain>
        <plasmid evidence="1">pQBR57</plasmid>
    </source>
</reference>